<name>A0A644U7P8_9ZZZZ</name>
<proteinExistence type="predicted"/>
<organism evidence="1">
    <name type="scientific">bioreactor metagenome</name>
    <dbReference type="NCBI Taxonomy" id="1076179"/>
    <lineage>
        <taxon>unclassified sequences</taxon>
        <taxon>metagenomes</taxon>
        <taxon>ecological metagenomes</taxon>
    </lineage>
</organism>
<accession>A0A644U7P8</accession>
<sequence>MGKTGTDWHGIRYCQRGVKMRILFCNIAYKLKERERYYHSGIAPLSFF</sequence>
<dbReference type="AlphaFoldDB" id="A0A644U7P8"/>
<dbReference type="EMBL" id="VSSQ01000084">
    <property type="protein sequence ID" value="MPL74958.1"/>
    <property type="molecule type" value="Genomic_DNA"/>
</dbReference>
<comment type="caution">
    <text evidence="1">The sequence shown here is derived from an EMBL/GenBank/DDBJ whole genome shotgun (WGS) entry which is preliminary data.</text>
</comment>
<protein>
    <submittedName>
        <fullName evidence="1">Uncharacterized protein</fullName>
    </submittedName>
</protein>
<gene>
    <name evidence="1" type="ORF">SDC9_20777</name>
</gene>
<evidence type="ECO:0000313" key="1">
    <source>
        <dbReference type="EMBL" id="MPL74958.1"/>
    </source>
</evidence>
<reference evidence="1" key="1">
    <citation type="submission" date="2019-08" db="EMBL/GenBank/DDBJ databases">
        <authorList>
            <person name="Kucharzyk K."/>
            <person name="Murdoch R.W."/>
            <person name="Higgins S."/>
            <person name="Loffler F."/>
        </authorList>
    </citation>
    <scope>NUCLEOTIDE SEQUENCE</scope>
</reference>